<keyword evidence="1" id="KW-0812">Transmembrane</keyword>
<protein>
    <recommendedName>
        <fullName evidence="4">Lipoprotein</fullName>
    </recommendedName>
</protein>
<evidence type="ECO:0000313" key="2">
    <source>
        <dbReference type="EMBL" id="MBL1075790.1"/>
    </source>
</evidence>
<name>A0ABS1M6K9_9NOCA</name>
<feature type="transmembrane region" description="Helical" evidence="1">
    <location>
        <begin position="36"/>
        <end position="56"/>
    </location>
</feature>
<keyword evidence="1" id="KW-1133">Transmembrane helix</keyword>
<proteinExistence type="predicted"/>
<evidence type="ECO:0000313" key="3">
    <source>
        <dbReference type="Proteomes" id="UP000602198"/>
    </source>
</evidence>
<reference evidence="2 3" key="1">
    <citation type="submission" date="2021-01" db="EMBL/GenBank/DDBJ databases">
        <title>WGS of actinomycetes isolated from Thailand.</title>
        <authorList>
            <person name="Thawai C."/>
        </authorList>
    </citation>
    <scope>NUCLEOTIDE SEQUENCE [LARGE SCALE GENOMIC DNA]</scope>
    <source>
        <strain evidence="2 3">LPG 2</strain>
    </source>
</reference>
<dbReference type="EMBL" id="JAERRJ010000005">
    <property type="protein sequence ID" value="MBL1075790.1"/>
    <property type="molecule type" value="Genomic_DNA"/>
</dbReference>
<keyword evidence="3" id="KW-1185">Reference proteome</keyword>
<sequence>MFGCGECAWHCGYRARHYGYRWQHCCCYSYTGSASWFFGSLAAVLAFAVLVMLAVVSGCETQVATEPGVPGISTPVEAGDCAPFCGAVEDDAGSTETSPTGTF</sequence>
<evidence type="ECO:0000256" key="1">
    <source>
        <dbReference type="SAM" id="Phobius"/>
    </source>
</evidence>
<keyword evidence="1" id="KW-0472">Membrane</keyword>
<evidence type="ECO:0008006" key="4">
    <source>
        <dbReference type="Google" id="ProtNLM"/>
    </source>
</evidence>
<comment type="caution">
    <text evidence="2">The sequence shown here is derived from an EMBL/GenBank/DDBJ whole genome shotgun (WGS) entry which is preliminary data.</text>
</comment>
<gene>
    <name evidence="2" type="ORF">JK358_15445</name>
</gene>
<dbReference type="Proteomes" id="UP000602198">
    <property type="component" value="Unassembled WGS sequence"/>
</dbReference>
<accession>A0ABS1M6K9</accession>
<dbReference type="RefSeq" id="WP_201948170.1">
    <property type="nucleotide sequence ID" value="NZ_JAERRJ010000005.1"/>
</dbReference>
<organism evidence="2 3">
    <name type="scientific">Nocardia acididurans</name>
    <dbReference type="NCBI Taxonomy" id="2802282"/>
    <lineage>
        <taxon>Bacteria</taxon>
        <taxon>Bacillati</taxon>
        <taxon>Actinomycetota</taxon>
        <taxon>Actinomycetes</taxon>
        <taxon>Mycobacteriales</taxon>
        <taxon>Nocardiaceae</taxon>
        <taxon>Nocardia</taxon>
    </lineage>
</organism>